<dbReference type="PANTHER" id="PTHR43214:SF17">
    <property type="entry name" value="TRANSCRIPTIONAL REGULATORY PROTEIN RCSB"/>
    <property type="match status" value="1"/>
</dbReference>
<dbReference type="PANTHER" id="PTHR43214">
    <property type="entry name" value="TWO-COMPONENT RESPONSE REGULATOR"/>
    <property type="match status" value="1"/>
</dbReference>
<dbReference type="InterPro" id="IPR058245">
    <property type="entry name" value="NreC/VraR/RcsB-like_REC"/>
</dbReference>
<dbReference type="GO" id="GO:0006355">
    <property type="term" value="P:regulation of DNA-templated transcription"/>
    <property type="evidence" value="ECO:0007669"/>
    <property type="project" value="InterPro"/>
</dbReference>
<feature type="domain" description="HTH luxR-type" evidence="4">
    <location>
        <begin position="132"/>
        <end position="197"/>
    </location>
</feature>
<feature type="domain" description="Response regulatory" evidence="5">
    <location>
        <begin position="1"/>
        <end position="105"/>
    </location>
</feature>
<feature type="modified residue" description="4-aspartylphosphate" evidence="3">
    <location>
        <position position="38"/>
    </location>
</feature>
<evidence type="ECO:0000313" key="6">
    <source>
        <dbReference type="EMBL" id="BCA31497.1"/>
    </source>
</evidence>
<dbReference type="InterPro" id="IPR016032">
    <property type="entry name" value="Sig_transdc_resp-reg_C-effctor"/>
</dbReference>
<organism evidence="6 7">
    <name type="scientific">Metapseudomonas otitidis</name>
    <dbReference type="NCBI Taxonomy" id="319939"/>
    <lineage>
        <taxon>Bacteria</taxon>
        <taxon>Pseudomonadati</taxon>
        <taxon>Pseudomonadota</taxon>
        <taxon>Gammaproteobacteria</taxon>
        <taxon>Pseudomonadales</taxon>
        <taxon>Pseudomonadaceae</taxon>
        <taxon>Metapseudomonas</taxon>
    </lineage>
</organism>
<sequence length="199" mass="22034">MQLCLSAEPDFELTGLYASSRSLLDALRSTETDVLLMDYSLGEGEVDGQALIRILRARYPEMYILVSSSIERPAIVQVALKAGAMGFVGKSQEIDELLAAIRRVASGRIYLTREMAYQIKSLPEACEEGSTETSPSTPLTQREHEVIRCCLAGMSVSQIATKFNRSRKTVSGQKQSAFRKLGIRTDAELFKYQDELGNL</sequence>
<evidence type="ECO:0000259" key="5">
    <source>
        <dbReference type="PROSITE" id="PS50110"/>
    </source>
</evidence>
<dbReference type="EMBL" id="AP022642">
    <property type="protein sequence ID" value="BCA31497.1"/>
    <property type="molecule type" value="Genomic_DNA"/>
</dbReference>
<dbReference type="Gene3D" id="3.40.50.2300">
    <property type="match status" value="1"/>
</dbReference>
<proteinExistence type="predicted"/>
<dbReference type="CDD" id="cd17535">
    <property type="entry name" value="REC_NarL-like"/>
    <property type="match status" value="1"/>
</dbReference>
<keyword evidence="2 6" id="KW-0238">DNA-binding</keyword>
<dbReference type="PROSITE" id="PS50043">
    <property type="entry name" value="HTH_LUXR_2"/>
    <property type="match status" value="1"/>
</dbReference>
<dbReference type="InterPro" id="IPR011006">
    <property type="entry name" value="CheY-like_superfamily"/>
</dbReference>
<dbReference type="GO" id="GO:0000160">
    <property type="term" value="P:phosphorelay signal transduction system"/>
    <property type="evidence" value="ECO:0007669"/>
    <property type="project" value="InterPro"/>
</dbReference>
<dbReference type="KEGG" id="poj:PtoMrB4_54740"/>
<evidence type="ECO:0000256" key="2">
    <source>
        <dbReference type="ARBA" id="ARBA00023125"/>
    </source>
</evidence>
<dbReference type="InterPro" id="IPR000792">
    <property type="entry name" value="Tscrpt_reg_LuxR_C"/>
</dbReference>
<dbReference type="SMART" id="SM00421">
    <property type="entry name" value="HTH_LUXR"/>
    <property type="match status" value="1"/>
</dbReference>
<dbReference type="CDD" id="cd06170">
    <property type="entry name" value="LuxR_C_like"/>
    <property type="match status" value="1"/>
</dbReference>
<dbReference type="PROSITE" id="PS50110">
    <property type="entry name" value="RESPONSE_REGULATORY"/>
    <property type="match status" value="1"/>
</dbReference>
<reference evidence="6 7" key="1">
    <citation type="journal article" date="2020" name="Microbiol. Resour. Announc.">
        <title>Complete genome sequence of Pseudomonas otitidis strain MrB4, isolated from Lake Biwa in Japan.</title>
        <authorList>
            <person name="Miyazaki K."/>
            <person name="Hase E."/>
            <person name="Maruya T."/>
        </authorList>
    </citation>
    <scope>NUCLEOTIDE SEQUENCE [LARGE SCALE GENOMIC DNA]</scope>
    <source>
        <strain evidence="6 7">MrB4</strain>
    </source>
</reference>
<evidence type="ECO:0000256" key="3">
    <source>
        <dbReference type="PROSITE-ProRule" id="PRU00169"/>
    </source>
</evidence>
<keyword evidence="1 3" id="KW-0597">Phosphoprotein</keyword>
<dbReference type="PRINTS" id="PR00038">
    <property type="entry name" value="HTHLUXR"/>
</dbReference>
<dbReference type="SUPFAM" id="SSF46894">
    <property type="entry name" value="C-terminal effector domain of the bipartite response regulators"/>
    <property type="match status" value="1"/>
</dbReference>
<protein>
    <submittedName>
        <fullName evidence="6">DNA-binding response regulator</fullName>
    </submittedName>
</protein>
<dbReference type="AlphaFoldDB" id="A0A679GXR2"/>
<dbReference type="InterPro" id="IPR001789">
    <property type="entry name" value="Sig_transdc_resp-reg_receiver"/>
</dbReference>
<accession>A0A679GXR2</accession>
<evidence type="ECO:0000256" key="1">
    <source>
        <dbReference type="ARBA" id="ARBA00022553"/>
    </source>
</evidence>
<dbReference type="Gene3D" id="1.10.10.10">
    <property type="entry name" value="Winged helix-like DNA-binding domain superfamily/Winged helix DNA-binding domain"/>
    <property type="match status" value="1"/>
</dbReference>
<dbReference type="InterPro" id="IPR036388">
    <property type="entry name" value="WH-like_DNA-bd_sf"/>
</dbReference>
<gene>
    <name evidence="6" type="ORF">PtoMrB4_54740</name>
</gene>
<dbReference type="Pfam" id="PF00196">
    <property type="entry name" value="GerE"/>
    <property type="match status" value="1"/>
</dbReference>
<evidence type="ECO:0000259" key="4">
    <source>
        <dbReference type="PROSITE" id="PS50043"/>
    </source>
</evidence>
<dbReference type="PROSITE" id="PS00622">
    <property type="entry name" value="HTH_LUXR_1"/>
    <property type="match status" value="1"/>
</dbReference>
<dbReference type="Proteomes" id="UP000501237">
    <property type="component" value="Chromosome"/>
</dbReference>
<name>A0A679GXR2_9GAMM</name>
<dbReference type="Pfam" id="PF00072">
    <property type="entry name" value="Response_reg"/>
    <property type="match status" value="1"/>
</dbReference>
<dbReference type="GO" id="GO:0003677">
    <property type="term" value="F:DNA binding"/>
    <property type="evidence" value="ECO:0007669"/>
    <property type="project" value="UniProtKB-KW"/>
</dbReference>
<dbReference type="SUPFAM" id="SSF52172">
    <property type="entry name" value="CheY-like"/>
    <property type="match status" value="1"/>
</dbReference>
<evidence type="ECO:0000313" key="7">
    <source>
        <dbReference type="Proteomes" id="UP000501237"/>
    </source>
</evidence>
<dbReference type="InterPro" id="IPR039420">
    <property type="entry name" value="WalR-like"/>
</dbReference>